<name>A0A286GRT6_9BACT</name>
<feature type="domain" description="Putative auto-transporter adhesin head GIN" evidence="3">
    <location>
        <begin position="54"/>
        <end position="194"/>
    </location>
</feature>
<accession>A0A286GRT6</accession>
<keyword evidence="2" id="KW-0732">Signal</keyword>
<dbReference type="Pfam" id="PF10988">
    <property type="entry name" value="DUF2807"/>
    <property type="match status" value="1"/>
</dbReference>
<protein>
    <recommendedName>
        <fullName evidence="3">Putative auto-transporter adhesin head GIN domain-containing protein</fullName>
    </recommendedName>
</protein>
<feature type="chain" id="PRO_5012673799" description="Putative auto-transporter adhesin head GIN domain-containing protein" evidence="2">
    <location>
        <begin position="19"/>
        <end position="316"/>
    </location>
</feature>
<feature type="region of interest" description="Disordered" evidence="1">
    <location>
        <begin position="21"/>
        <end position="41"/>
    </location>
</feature>
<evidence type="ECO:0000256" key="2">
    <source>
        <dbReference type="SAM" id="SignalP"/>
    </source>
</evidence>
<evidence type="ECO:0000259" key="3">
    <source>
        <dbReference type="Pfam" id="PF10988"/>
    </source>
</evidence>
<reference evidence="5" key="1">
    <citation type="submission" date="2017-09" db="EMBL/GenBank/DDBJ databases">
        <authorList>
            <person name="Varghese N."/>
            <person name="Submissions S."/>
        </authorList>
    </citation>
    <scope>NUCLEOTIDE SEQUENCE [LARGE SCALE GENOMIC DNA]</scope>
    <source>
        <strain evidence="5">DSM 29961</strain>
    </source>
</reference>
<organism evidence="4 5">
    <name type="scientific">Spirosoma fluviale</name>
    <dbReference type="NCBI Taxonomy" id="1597977"/>
    <lineage>
        <taxon>Bacteria</taxon>
        <taxon>Pseudomonadati</taxon>
        <taxon>Bacteroidota</taxon>
        <taxon>Cytophagia</taxon>
        <taxon>Cytophagales</taxon>
        <taxon>Cytophagaceae</taxon>
        <taxon>Spirosoma</taxon>
    </lineage>
</organism>
<dbReference type="AlphaFoldDB" id="A0A286GRT6"/>
<dbReference type="OrthoDB" id="954442at2"/>
<dbReference type="EMBL" id="OCNH01000007">
    <property type="protein sequence ID" value="SOD97769.1"/>
    <property type="molecule type" value="Genomic_DNA"/>
</dbReference>
<evidence type="ECO:0000256" key="1">
    <source>
        <dbReference type="SAM" id="MobiDB-lite"/>
    </source>
</evidence>
<evidence type="ECO:0000313" key="4">
    <source>
        <dbReference type="EMBL" id="SOD97769.1"/>
    </source>
</evidence>
<dbReference type="Gene3D" id="2.160.20.120">
    <property type="match status" value="1"/>
</dbReference>
<dbReference type="InterPro" id="IPR021255">
    <property type="entry name" value="DUF2807"/>
</dbReference>
<dbReference type="RefSeq" id="WP_097130950.1">
    <property type="nucleotide sequence ID" value="NZ_OCNH01000007.1"/>
</dbReference>
<dbReference type="Proteomes" id="UP000219452">
    <property type="component" value="Unassembled WGS sequence"/>
</dbReference>
<proteinExistence type="predicted"/>
<sequence length="316" mass="34139">MKHFLLLATCLLSLGAMAQRGKNDPNQELRGSGRPVRQTTSVKPFDALEIHQFPAAVTVEVGGAEPSVDITLDDNLLSLLRADNQNGKLNLSFEDPQGRAFWISKANIEVRIITPTLKKLTHGSNSNVTVNGLQGESFALINQANGNVTLTGKVNSLDVISWANGTVNADALPVQSAKVVTQANATIRVNAQRVNGVNQAFATVINVANRPLTSATNDGSEATARLKLINVRFENNSPLLRTITLISYAPGEEVNETNGFTLLPYADREKQFPVGTTVYVATNQQVEQVMRGGRLRGKPFLTVSPSDEGRKVKLVQ</sequence>
<feature type="signal peptide" evidence="2">
    <location>
        <begin position="1"/>
        <end position="18"/>
    </location>
</feature>
<keyword evidence="5" id="KW-1185">Reference proteome</keyword>
<gene>
    <name evidence="4" type="ORF">SAMN06269250_5915</name>
</gene>
<evidence type="ECO:0000313" key="5">
    <source>
        <dbReference type="Proteomes" id="UP000219452"/>
    </source>
</evidence>